<evidence type="ECO:0000313" key="1">
    <source>
        <dbReference type="EMBL" id="MER7180744.1"/>
    </source>
</evidence>
<keyword evidence="2" id="KW-1185">Reference proteome</keyword>
<reference evidence="1 2" key="1">
    <citation type="submission" date="2024-06" db="EMBL/GenBank/DDBJ databases">
        <title>The Natural Products Discovery Center: Release of the First 8490 Sequenced Strains for Exploring Actinobacteria Biosynthetic Diversity.</title>
        <authorList>
            <person name="Kalkreuter E."/>
            <person name="Kautsar S.A."/>
            <person name="Yang D."/>
            <person name="Bader C.D."/>
            <person name="Teijaro C.N."/>
            <person name="Fluegel L."/>
            <person name="Davis C.M."/>
            <person name="Simpson J.R."/>
            <person name="Lauterbach L."/>
            <person name="Steele A.D."/>
            <person name="Gui C."/>
            <person name="Meng S."/>
            <person name="Li G."/>
            <person name="Viehrig K."/>
            <person name="Ye F."/>
            <person name="Su P."/>
            <person name="Kiefer A.F."/>
            <person name="Nichols A."/>
            <person name="Cepeda A.J."/>
            <person name="Yan W."/>
            <person name="Fan B."/>
            <person name="Jiang Y."/>
            <person name="Adhikari A."/>
            <person name="Zheng C.-J."/>
            <person name="Schuster L."/>
            <person name="Cowan T.M."/>
            <person name="Smanski M.J."/>
            <person name="Chevrette M.G."/>
            <person name="De Carvalho L.P.S."/>
            <person name="Shen B."/>
        </authorList>
    </citation>
    <scope>NUCLEOTIDE SEQUENCE [LARGE SCALE GENOMIC DNA]</scope>
    <source>
        <strain evidence="1 2">NPDC000234</strain>
    </source>
</reference>
<comment type="caution">
    <text evidence="1">The sequence shown here is derived from an EMBL/GenBank/DDBJ whole genome shotgun (WGS) entry which is preliminary data.</text>
</comment>
<gene>
    <name evidence="1" type="ORF">ABT404_14900</name>
</gene>
<proteinExistence type="predicted"/>
<name>A0ABV1WVH1_9ACTN</name>
<sequence>MVTTPSAVPDATQNFAEIGRLDLSFCGPGLPLASDRRGMELFAAEALPAVHALSDDVVPA</sequence>
<dbReference type="EMBL" id="JBEPEK010000087">
    <property type="protein sequence ID" value="MER7180744.1"/>
    <property type="molecule type" value="Genomic_DNA"/>
</dbReference>
<organism evidence="1 2">
    <name type="scientific">Streptomyces hyaluromycini</name>
    <dbReference type="NCBI Taxonomy" id="1377993"/>
    <lineage>
        <taxon>Bacteria</taxon>
        <taxon>Bacillati</taxon>
        <taxon>Actinomycetota</taxon>
        <taxon>Actinomycetes</taxon>
        <taxon>Kitasatosporales</taxon>
        <taxon>Streptomycetaceae</taxon>
        <taxon>Streptomyces</taxon>
    </lineage>
</organism>
<dbReference type="Proteomes" id="UP001474181">
    <property type="component" value="Unassembled WGS sequence"/>
</dbReference>
<protein>
    <submittedName>
        <fullName evidence="1">Uncharacterized protein</fullName>
    </submittedName>
</protein>
<evidence type="ECO:0000313" key="2">
    <source>
        <dbReference type="Proteomes" id="UP001474181"/>
    </source>
</evidence>
<accession>A0ABV1WVH1</accession>
<dbReference type="RefSeq" id="WP_350781029.1">
    <property type="nucleotide sequence ID" value="NZ_JBEPEK010000087.1"/>
</dbReference>